<dbReference type="RefSeq" id="WP_371841831.1">
    <property type="nucleotide sequence ID" value="NZ_JBGMEK010000188.1"/>
</dbReference>
<proteinExistence type="predicted"/>
<evidence type="ECO:0000313" key="3">
    <source>
        <dbReference type="Proteomes" id="UP001569428"/>
    </source>
</evidence>
<dbReference type="InterPro" id="IPR028946">
    <property type="entry name" value="Ntox44"/>
</dbReference>
<reference evidence="2 3" key="1">
    <citation type="submission" date="2024-08" db="EMBL/GenBank/DDBJ databases">
        <authorList>
            <person name="Ishaq N."/>
        </authorList>
    </citation>
    <scope>NUCLEOTIDE SEQUENCE [LARGE SCALE GENOMIC DNA]</scope>
    <source>
        <strain evidence="2 3">DSM 18651</strain>
    </source>
</reference>
<dbReference type="Pfam" id="PF15607">
    <property type="entry name" value="Ntox44"/>
    <property type="match status" value="1"/>
</dbReference>
<comment type="caution">
    <text evidence="2">The sequence shown here is derived from an EMBL/GenBank/DDBJ whole genome shotgun (WGS) entry which is preliminary data.</text>
</comment>
<accession>A0ABV4P6J0</accession>
<evidence type="ECO:0000259" key="1">
    <source>
        <dbReference type="Pfam" id="PF15607"/>
    </source>
</evidence>
<protein>
    <submittedName>
        <fullName evidence="2">Polymorphic toxin type 44 domain-containing protein</fullName>
    </submittedName>
</protein>
<keyword evidence="3" id="KW-1185">Reference proteome</keyword>
<evidence type="ECO:0000313" key="2">
    <source>
        <dbReference type="EMBL" id="MFA0813987.1"/>
    </source>
</evidence>
<dbReference type="EMBL" id="JBGMEK010000188">
    <property type="protein sequence ID" value="MFA0813987.1"/>
    <property type="molecule type" value="Genomic_DNA"/>
</dbReference>
<sequence length="103" mass="11490">MKNRGPWDYKQQGKDYEDFGNFNYGATAAAFGFPDAIILNEAGRAQQAAGTSLPSWGNSGPSLLPFLGTSPFGDDPRDQYWIKQGIDFYRNRDQWNIPVQLGP</sequence>
<name>A0ABV4P6J0_9GAMM</name>
<organism evidence="2 3">
    <name type="scientific">Microbulbifer epialgicus</name>
    <dbReference type="NCBI Taxonomy" id="393907"/>
    <lineage>
        <taxon>Bacteria</taxon>
        <taxon>Pseudomonadati</taxon>
        <taxon>Pseudomonadota</taxon>
        <taxon>Gammaproteobacteria</taxon>
        <taxon>Cellvibrionales</taxon>
        <taxon>Microbulbiferaceae</taxon>
        <taxon>Microbulbifer</taxon>
    </lineage>
</organism>
<dbReference type="Proteomes" id="UP001569428">
    <property type="component" value="Unassembled WGS sequence"/>
</dbReference>
<gene>
    <name evidence="2" type="ORF">ACCI49_24270</name>
</gene>
<feature type="domain" description="Bacterial toxin 44" evidence="1">
    <location>
        <begin position="9"/>
        <end position="90"/>
    </location>
</feature>